<sequence>MPIPDRMLTPDWMPIPSQMSTIVRPTPVQSTPIPSEFVPASKDQIHSSNSSTWIDHPRLGAGRNQSQQPYRMRSPRNIKEVQQVASRITALAHFLSWSYGQKSARLFFRS</sequence>
<protein>
    <submittedName>
        <fullName evidence="2">Uncharacterized protein</fullName>
    </submittedName>
</protein>
<dbReference type="AlphaFoldDB" id="A0A371HM19"/>
<dbReference type="Proteomes" id="UP000257109">
    <property type="component" value="Unassembled WGS sequence"/>
</dbReference>
<gene>
    <name evidence="2" type="ORF">CR513_12515</name>
</gene>
<evidence type="ECO:0000313" key="3">
    <source>
        <dbReference type="Proteomes" id="UP000257109"/>
    </source>
</evidence>
<name>A0A371HM19_MUCPR</name>
<comment type="caution">
    <text evidence="2">The sequence shown here is derived from an EMBL/GenBank/DDBJ whole genome shotgun (WGS) entry which is preliminary data.</text>
</comment>
<organism evidence="2 3">
    <name type="scientific">Mucuna pruriens</name>
    <name type="common">Velvet bean</name>
    <name type="synonym">Dolichos pruriens</name>
    <dbReference type="NCBI Taxonomy" id="157652"/>
    <lineage>
        <taxon>Eukaryota</taxon>
        <taxon>Viridiplantae</taxon>
        <taxon>Streptophyta</taxon>
        <taxon>Embryophyta</taxon>
        <taxon>Tracheophyta</taxon>
        <taxon>Spermatophyta</taxon>
        <taxon>Magnoliopsida</taxon>
        <taxon>eudicotyledons</taxon>
        <taxon>Gunneridae</taxon>
        <taxon>Pentapetalae</taxon>
        <taxon>rosids</taxon>
        <taxon>fabids</taxon>
        <taxon>Fabales</taxon>
        <taxon>Fabaceae</taxon>
        <taxon>Papilionoideae</taxon>
        <taxon>50 kb inversion clade</taxon>
        <taxon>NPAAA clade</taxon>
        <taxon>indigoferoid/millettioid clade</taxon>
        <taxon>Phaseoleae</taxon>
        <taxon>Mucuna</taxon>
    </lineage>
</organism>
<keyword evidence="3" id="KW-1185">Reference proteome</keyword>
<evidence type="ECO:0000313" key="2">
    <source>
        <dbReference type="EMBL" id="RDY03846.1"/>
    </source>
</evidence>
<accession>A0A371HM19</accession>
<reference evidence="2" key="1">
    <citation type="submission" date="2018-05" db="EMBL/GenBank/DDBJ databases">
        <title>Draft genome of Mucuna pruriens seed.</title>
        <authorList>
            <person name="Nnadi N.E."/>
            <person name="Vos R."/>
            <person name="Hasami M.H."/>
            <person name="Devisetty U.K."/>
            <person name="Aguiy J.C."/>
        </authorList>
    </citation>
    <scope>NUCLEOTIDE SEQUENCE [LARGE SCALE GENOMIC DNA]</scope>
    <source>
        <strain evidence="2">JCA_2017</strain>
    </source>
</reference>
<feature type="region of interest" description="Disordered" evidence="1">
    <location>
        <begin position="26"/>
        <end position="73"/>
    </location>
</feature>
<proteinExistence type="predicted"/>
<feature type="non-terminal residue" evidence="2">
    <location>
        <position position="1"/>
    </location>
</feature>
<evidence type="ECO:0000256" key="1">
    <source>
        <dbReference type="SAM" id="MobiDB-lite"/>
    </source>
</evidence>
<dbReference type="EMBL" id="QJKJ01002194">
    <property type="protein sequence ID" value="RDY03846.1"/>
    <property type="molecule type" value="Genomic_DNA"/>
</dbReference>